<feature type="domain" description="Cytosol aminopeptidase" evidence="5">
    <location>
        <begin position="11"/>
        <end position="62"/>
    </location>
</feature>
<sequence length="69" mass="7563">ASRGFSTCVYRGAGACTAAAFLKEFVEVKRWAHLDIAGVMESHGEWPFLDKGMSGRPTRTIVQFLQNSA</sequence>
<feature type="non-terminal residue" evidence="6">
    <location>
        <position position="1"/>
    </location>
</feature>
<dbReference type="PANTHER" id="PTHR11963:SF23">
    <property type="entry name" value="CYTOSOL AMINOPEPTIDASE"/>
    <property type="match status" value="1"/>
</dbReference>
<protein>
    <submittedName>
        <fullName evidence="6">Cytosol aminopeptidase</fullName>
    </submittedName>
</protein>
<comment type="similarity">
    <text evidence="1">Belongs to the peptidase M17 family.</text>
</comment>
<evidence type="ECO:0000256" key="2">
    <source>
        <dbReference type="ARBA" id="ARBA00022438"/>
    </source>
</evidence>
<dbReference type="EMBL" id="CASHTH010003447">
    <property type="protein sequence ID" value="CAI8045098.1"/>
    <property type="molecule type" value="Genomic_DNA"/>
</dbReference>
<name>A0AA35X4I1_GEOBA</name>
<keyword evidence="7" id="KW-1185">Reference proteome</keyword>
<dbReference type="SUPFAM" id="SSF53187">
    <property type="entry name" value="Zn-dependent exopeptidases"/>
    <property type="match status" value="1"/>
</dbReference>
<keyword evidence="4" id="KW-0378">Hydrolase</keyword>
<evidence type="ECO:0000256" key="3">
    <source>
        <dbReference type="ARBA" id="ARBA00022670"/>
    </source>
</evidence>
<comment type="caution">
    <text evidence="6">The sequence shown here is derived from an EMBL/GenBank/DDBJ whole genome shotgun (WGS) entry which is preliminary data.</text>
</comment>
<keyword evidence="2 6" id="KW-0031">Aminopeptidase</keyword>
<evidence type="ECO:0000259" key="5">
    <source>
        <dbReference type="Pfam" id="PF00883"/>
    </source>
</evidence>
<evidence type="ECO:0000313" key="6">
    <source>
        <dbReference type="EMBL" id="CAI8045098.1"/>
    </source>
</evidence>
<dbReference type="Pfam" id="PF00883">
    <property type="entry name" value="Peptidase_M17"/>
    <property type="match status" value="1"/>
</dbReference>
<dbReference type="PANTHER" id="PTHR11963">
    <property type="entry name" value="LEUCINE AMINOPEPTIDASE-RELATED"/>
    <property type="match status" value="1"/>
</dbReference>
<keyword evidence="3" id="KW-0645">Protease</keyword>
<accession>A0AA35X4I1</accession>
<reference evidence="6" key="1">
    <citation type="submission" date="2023-03" db="EMBL/GenBank/DDBJ databases">
        <authorList>
            <person name="Steffen K."/>
            <person name="Cardenas P."/>
        </authorList>
    </citation>
    <scope>NUCLEOTIDE SEQUENCE</scope>
</reference>
<dbReference type="GO" id="GO:0070006">
    <property type="term" value="F:metalloaminopeptidase activity"/>
    <property type="evidence" value="ECO:0007669"/>
    <property type="project" value="InterPro"/>
</dbReference>
<dbReference type="GO" id="GO:0005737">
    <property type="term" value="C:cytoplasm"/>
    <property type="evidence" value="ECO:0007669"/>
    <property type="project" value="InterPro"/>
</dbReference>
<dbReference type="GO" id="GO:0030145">
    <property type="term" value="F:manganese ion binding"/>
    <property type="evidence" value="ECO:0007669"/>
    <property type="project" value="InterPro"/>
</dbReference>
<dbReference type="AlphaFoldDB" id="A0AA35X4I1"/>
<evidence type="ECO:0000313" key="7">
    <source>
        <dbReference type="Proteomes" id="UP001174909"/>
    </source>
</evidence>
<dbReference type="InterPro" id="IPR011356">
    <property type="entry name" value="Leucine_aapep/pepB"/>
</dbReference>
<dbReference type="Proteomes" id="UP001174909">
    <property type="component" value="Unassembled WGS sequence"/>
</dbReference>
<organism evidence="6 7">
    <name type="scientific">Geodia barretti</name>
    <name type="common">Barrett's horny sponge</name>
    <dbReference type="NCBI Taxonomy" id="519541"/>
    <lineage>
        <taxon>Eukaryota</taxon>
        <taxon>Metazoa</taxon>
        <taxon>Porifera</taxon>
        <taxon>Demospongiae</taxon>
        <taxon>Heteroscleromorpha</taxon>
        <taxon>Tetractinellida</taxon>
        <taxon>Astrophorina</taxon>
        <taxon>Geodiidae</taxon>
        <taxon>Geodia</taxon>
    </lineage>
</organism>
<dbReference type="Gene3D" id="3.40.630.10">
    <property type="entry name" value="Zn peptidases"/>
    <property type="match status" value="1"/>
</dbReference>
<dbReference type="InterPro" id="IPR000819">
    <property type="entry name" value="Peptidase_M17_C"/>
</dbReference>
<evidence type="ECO:0000256" key="1">
    <source>
        <dbReference type="ARBA" id="ARBA00009528"/>
    </source>
</evidence>
<dbReference type="GO" id="GO:0006508">
    <property type="term" value="P:proteolysis"/>
    <property type="evidence" value="ECO:0007669"/>
    <property type="project" value="UniProtKB-KW"/>
</dbReference>
<proteinExistence type="inferred from homology"/>
<gene>
    <name evidence="6" type="ORF">GBAR_LOCUS24952</name>
</gene>
<evidence type="ECO:0000256" key="4">
    <source>
        <dbReference type="ARBA" id="ARBA00022801"/>
    </source>
</evidence>